<keyword evidence="5 7" id="KW-0472">Membrane</keyword>
<keyword evidence="10" id="KW-1185">Reference proteome</keyword>
<feature type="transmembrane region" description="Helical" evidence="7">
    <location>
        <begin position="202"/>
        <end position="224"/>
    </location>
</feature>
<dbReference type="Pfam" id="PF01618">
    <property type="entry name" value="MotA_ExbB"/>
    <property type="match status" value="1"/>
</dbReference>
<dbReference type="GO" id="GO:0005886">
    <property type="term" value="C:plasma membrane"/>
    <property type="evidence" value="ECO:0007669"/>
    <property type="project" value="UniProtKB-SubCell"/>
</dbReference>
<evidence type="ECO:0000313" key="9">
    <source>
        <dbReference type="EMBL" id="ADV84749.1"/>
    </source>
</evidence>
<evidence type="ECO:0000259" key="8">
    <source>
        <dbReference type="Pfam" id="PF01618"/>
    </source>
</evidence>
<dbReference type="AlphaFoldDB" id="E8V3R2"/>
<sequence>MILAHIANFAHTSSLALYLQEAAAGGAEAGGFSVLGMLKNMGWIDLVVVAILFIMSIWSLAVMIDRALYFSAARKQSREFAPKVAGALKDGRLDEAIKVADRTKKSHLAEVVTSGLQEFRSYGSGGAITEEQIESSKRALERSEAIVHAKLKRGLGSLATIGSTAPFIGLFGTVIGILHAFQQIAQSKSTGIGAVAGGISEALVTTAFGLLVAIPAVMCFNYFTNKVEAFDVEMDNSSSELVDYFIKQSHR</sequence>
<dbReference type="InterPro" id="IPR002898">
    <property type="entry name" value="MotA_ExbB_proton_chnl"/>
</dbReference>
<keyword evidence="2" id="KW-1003">Cell membrane</keyword>
<feature type="transmembrane region" description="Helical" evidence="7">
    <location>
        <begin position="43"/>
        <end position="64"/>
    </location>
</feature>
<keyword evidence="6" id="KW-0653">Protein transport</keyword>
<accession>E8V3R2</accession>
<protein>
    <submittedName>
        <fullName evidence="9">MotA/TolQ/ExbB proton channel</fullName>
    </submittedName>
</protein>
<proteinExistence type="inferred from homology"/>
<dbReference type="PANTHER" id="PTHR30625:SF3">
    <property type="entry name" value="TOL-PAL SYSTEM PROTEIN TOLQ"/>
    <property type="match status" value="1"/>
</dbReference>
<evidence type="ECO:0000256" key="3">
    <source>
        <dbReference type="ARBA" id="ARBA00022692"/>
    </source>
</evidence>
<dbReference type="EMBL" id="CP002467">
    <property type="protein sequence ID" value="ADV84749.1"/>
    <property type="molecule type" value="Genomic_DNA"/>
</dbReference>
<reference evidence="9 10" key="1">
    <citation type="journal article" date="2012" name="Stand. Genomic Sci.">
        <title>Complete genome sequence of Terriglobus saanensis type strain SP1PR4(T), an Acidobacteria from tundra soil.</title>
        <authorList>
            <person name="Rawat S.R."/>
            <person name="Mannisto M.K."/>
            <person name="Starovoytov V."/>
            <person name="Goodwin L."/>
            <person name="Nolan M."/>
            <person name="Hauser L."/>
            <person name="Land M."/>
            <person name="Davenport K.W."/>
            <person name="Woyke T."/>
            <person name="Haggblom M.M."/>
        </authorList>
    </citation>
    <scope>NUCLEOTIDE SEQUENCE</scope>
    <source>
        <strain evidence="10">ATCC BAA-1853 / DSM 23119 / SP1PR4</strain>
    </source>
</reference>
<evidence type="ECO:0000313" key="10">
    <source>
        <dbReference type="Proteomes" id="UP000006844"/>
    </source>
</evidence>
<keyword evidence="3 7" id="KW-0812">Transmembrane</keyword>
<dbReference type="Proteomes" id="UP000006844">
    <property type="component" value="Chromosome"/>
</dbReference>
<evidence type="ECO:0000256" key="7">
    <source>
        <dbReference type="SAM" id="Phobius"/>
    </source>
</evidence>
<keyword evidence="4 7" id="KW-1133">Transmembrane helix</keyword>
<dbReference type="eggNOG" id="COG0811">
    <property type="taxonomic scope" value="Bacteria"/>
</dbReference>
<evidence type="ECO:0000256" key="5">
    <source>
        <dbReference type="ARBA" id="ARBA00023136"/>
    </source>
</evidence>
<dbReference type="GO" id="GO:0017038">
    <property type="term" value="P:protein import"/>
    <property type="evidence" value="ECO:0007669"/>
    <property type="project" value="TreeGrafter"/>
</dbReference>
<dbReference type="PANTHER" id="PTHR30625">
    <property type="entry name" value="PROTEIN TOLQ"/>
    <property type="match status" value="1"/>
</dbReference>
<name>E8V3R2_TERSS</name>
<evidence type="ECO:0000256" key="4">
    <source>
        <dbReference type="ARBA" id="ARBA00022989"/>
    </source>
</evidence>
<comment type="subcellular location">
    <subcellularLocation>
        <location evidence="1">Cell membrane</location>
        <topology evidence="1">Multi-pass membrane protein</topology>
    </subcellularLocation>
    <subcellularLocation>
        <location evidence="6">Membrane</location>
        <topology evidence="6">Multi-pass membrane protein</topology>
    </subcellularLocation>
</comment>
<evidence type="ECO:0000256" key="1">
    <source>
        <dbReference type="ARBA" id="ARBA00004651"/>
    </source>
</evidence>
<evidence type="ECO:0000256" key="2">
    <source>
        <dbReference type="ARBA" id="ARBA00022475"/>
    </source>
</evidence>
<feature type="domain" description="MotA/TolQ/ExbB proton channel" evidence="8">
    <location>
        <begin position="105"/>
        <end position="235"/>
    </location>
</feature>
<gene>
    <name evidence="9" type="ordered locus">AciPR4_4000</name>
</gene>
<keyword evidence="6" id="KW-0813">Transport</keyword>
<dbReference type="STRING" id="401053.AciPR4_4000"/>
<dbReference type="HOGENOM" id="CLU_053325_2_2_0"/>
<evidence type="ECO:0000256" key="6">
    <source>
        <dbReference type="RuleBase" id="RU004057"/>
    </source>
</evidence>
<dbReference type="OrthoDB" id="9805133at2"/>
<organism evidence="9 10">
    <name type="scientific">Terriglobus saanensis (strain ATCC BAA-1853 / DSM 23119 / SP1PR4)</name>
    <dbReference type="NCBI Taxonomy" id="401053"/>
    <lineage>
        <taxon>Bacteria</taxon>
        <taxon>Pseudomonadati</taxon>
        <taxon>Acidobacteriota</taxon>
        <taxon>Terriglobia</taxon>
        <taxon>Terriglobales</taxon>
        <taxon>Acidobacteriaceae</taxon>
        <taxon>Terriglobus</taxon>
    </lineage>
</organism>
<dbReference type="InterPro" id="IPR050790">
    <property type="entry name" value="ExbB/TolQ_transport"/>
</dbReference>
<comment type="similarity">
    <text evidence="6">Belongs to the exbB/tolQ family.</text>
</comment>
<dbReference type="RefSeq" id="WP_013570479.1">
    <property type="nucleotide sequence ID" value="NC_014963.1"/>
</dbReference>
<dbReference type="KEGG" id="tsa:AciPR4_4000"/>
<feature type="transmembrane region" description="Helical" evidence="7">
    <location>
        <begin position="158"/>
        <end position="182"/>
    </location>
</feature>